<evidence type="ECO:0000313" key="3">
    <source>
        <dbReference type="Proteomes" id="UP000184267"/>
    </source>
</evidence>
<gene>
    <name evidence="2" type="ORF">TRAPUB_533</name>
</gene>
<dbReference type="AlphaFoldDB" id="A0A1M2VM04"/>
<protein>
    <submittedName>
        <fullName evidence="2">Uncharacterized protein</fullName>
    </submittedName>
</protein>
<sequence>MHYSLVTFTLALAGLTVSATPITLDASTLAASFPIRQLSVPGGVHPNSTLPSSDFRALAARQEFPANLLLCQLVNCQGCTSFPIQGEIQDTCIAPGFIYTSAAIAQPSNEGLTDFLCDVGTTGCAEVATLPTVNECFNLSGGTFDECAIVVPPPPSD</sequence>
<feature type="signal peptide" evidence="1">
    <location>
        <begin position="1"/>
        <end position="19"/>
    </location>
</feature>
<feature type="chain" id="PRO_5009890625" evidence="1">
    <location>
        <begin position="20"/>
        <end position="157"/>
    </location>
</feature>
<accession>A0A1M2VM04</accession>
<evidence type="ECO:0000256" key="1">
    <source>
        <dbReference type="SAM" id="SignalP"/>
    </source>
</evidence>
<organism evidence="2 3">
    <name type="scientific">Trametes pubescens</name>
    <name type="common">White-rot fungus</name>
    <dbReference type="NCBI Taxonomy" id="154538"/>
    <lineage>
        <taxon>Eukaryota</taxon>
        <taxon>Fungi</taxon>
        <taxon>Dikarya</taxon>
        <taxon>Basidiomycota</taxon>
        <taxon>Agaricomycotina</taxon>
        <taxon>Agaricomycetes</taxon>
        <taxon>Polyporales</taxon>
        <taxon>Polyporaceae</taxon>
        <taxon>Trametes</taxon>
    </lineage>
</organism>
<comment type="caution">
    <text evidence="2">The sequence shown here is derived from an EMBL/GenBank/DDBJ whole genome shotgun (WGS) entry which is preliminary data.</text>
</comment>
<dbReference type="OMA" id="MHYSHIT"/>
<reference evidence="2 3" key="1">
    <citation type="submission" date="2016-10" db="EMBL/GenBank/DDBJ databases">
        <title>Genome sequence of the basidiomycete white-rot fungus Trametes pubescens.</title>
        <authorList>
            <person name="Makela M.R."/>
            <person name="Granchi Z."/>
            <person name="Peng M."/>
            <person name="De Vries R.P."/>
            <person name="Grigoriev I."/>
            <person name="Riley R."/>
            <person name="Hilden K."/>
        </authorList>
    </citation>
    <scope>NUCLEOTIDE SEQUENCE [LARGE SCALE GENOMIC DNA]</scope>
    <source>
        <strain evidence="2 3">FBCC735</strain>
    </source>
</reference>
<keyword evidence="3" id="KW-1185">Reference proteome</keyword>
<dbReference type="Proteomes" id="UP000184267">
    <property type="component" value="Unassembled WGS sequence"/>
</dbReference>
<name>A0A1M2VM04_TRAPU</name>
<evidence type="ECO:0000313" key="2">
    <source>
        <dbReference type="EMBL" id="OJT08606.1"/>
    </source>
</evidence>
<proteinExistence type="predicted"/>
<dbReference type="OrthoDB" id="2740299at2759"/>
<keyword evidence="1" id="KW-0732">Signal</keyword>
<dbReference type="EMBL" id="MNAD01001029">
    <property type="protein sequence ID" value="OJT08606.1"/>
    <property type="molecule type" value="Genomic_DNA"/>
</dbReference>